<feature type="signal peptide" evidence="1">
    <location>
        <begin position="1"/>
        <end position="18"/>
    </location>
</feature>
<dbReference type="Proteomes" id="UP001165083">
    <property type="component" value="Unassembled WGS sequence"/>
</dbReference>
<dbReference type="EMBL" id="BSXW01002898">
    <property type="protein sequence ID" value="GMF44238.1"/>
    <property type="molecule type" value="Genomic_DNA"/>
</dbReference>
<gene>
    <name evidence="2" type="ORF">Plil01_001694100</name>
</gene>
<protein>
    <submittedName>
        <fullName evidence="2">Unnamed protein product</fullName>
    </submittedName>
</protein>
<keyword evidence="1" id="KW-0732">Signal</keyword>
<name>A0A9W7CXC5_9STRA</name>
<accession>A0A9W7CXC5</accession>
<dbReference type="AlphaFoldDB" id="A0A9W7CXC5"/>
<organism evidence="2 3">
    <name type="scientific">Phytophthora lilii</name>
    <dbReference type="NCBI Taxonomy" id="2077276"/>
    <lineage>
        <taxon>Eukaryota</taxon>
        <taxon>Sar</taxon>
        <taxon>Stramenopiles</taxon>
        <taxon>Oomycota</taxon>
        <taxon>Peronosporomycetes</taxon>
        <taxon>Peronosporales</taxon>
        <taxon>Peronosporaceae</taxon>
        <taxon>Phytophthora</taxon>
    </lineage>
</organism>
<comment type="caution">
    <text evidence="2">The sequence shown here is derived from an EMBL/GenBank/DDBJ whole genome shotgun (WGS) entry which is preliminary data.</text>
</comment>
<proteinExistence type="predicted"/>
<feature type="chain" id="PRO_5040842784" evidence="1">
    <location>
        <begin position="19"/>
        <end position="192"/>
    </location>
</feature>
<evidence type="ECO:0000256" key="1">
    <source>
        <dbReference type="SAM" id="SignalP"/>
    </source>
</evidence>
<evidence type="ECO:0000313" key="3">
    <source>
        <dbReference type="Proteomes" id="UP001165083"/>
    </source>
</evidence>
<sequence>MAVFTVRSILLVSTGVFAQPVGSAVWRLCFHVDAIAVDAVMTVCGRPVKLAVAVESVQASVNVVKSIEKFTSWGLTKDYECPCLQWAVRRFQCRQLQPLSTSSGNFNFVNTKGSADAAGKGIAGVDSDVDAGVGVGAGGANAWTDDDADADADADLDAGVNGDVDIWASTRMTMLPVELTLMKKQIAMARLA</sequence>
<reference evidence="2" key="1">
    <citation type="submission" date="2023-04" db="EMBL/GenBank/DDBJ databases">
        <title>Phytophthora lilii NBRC 32176.</title>
        <authorList>
            <person name="Ichikawa N."/>
            <person name="Sato H."/>
            <person name="Tonouchi N."/>
        </authorList>
    </citation>
    <scope>NUCLEOTIDE SEQUENCE</scope>
    <source>
        <strain evidence="2">NBRC 32176</strain>
    </source>
</reference>
<evidence type="ECO:0000313" key="2">
    <source>
        <dbReference type="EMBL" id="GMF44238.1"/>
    </source>
</evidence>
<keyword evidence="3" id="KW-1185">Reference proteome</keyword>